<dbReference type="PANTHER" id="PTHR42765">
    <property type="entry name" value="SOLEUCYL-TRNA SYNTHETASE"/>
    <property type="match status" value="1"/>
</dbReference>
<evidence type="ECO:0000259" key="11">
    <source>
        <dbReference type="Pfam" id="PF08264"/>
    </source>
</evidence>
<dbReference type="InterPro" id="IPR009080">
    <property type="entry name" value="tRNAsynth_Ia_anticodon-bd"/>
</dbReference>
<dbReference type="GO" id="GO:0000049">
    <property type="term" value="F:tRNA binding"/>
    <property type="evidence" value="ECO:0007669"/>
    <property type="project" value="InterPro"/>
</dbReference>
<dbReference type="GO" id="GO:0002161">
    <property type="term" value="F:aminoacyl-tRNA deacylase activity"/>
    <property type="evidence" value="ECO:0007669"/>
    <property type="project" value="InterPro"/>
</dbReference>
<dbReference type="GO" id="GO:0032543">
    <property type="term" value="P:mitochondrial translation"/>
    <property type="evidence" value="ECO:0007669"/>
    <property type="project" value="TreeGrafter"/>
</dbReference>
<feature type="domain" description="Aminoacyl-tRNA synthetase class Ia" evidence="10">
    <location>
        <begin position="68"/>
        <end position="695"/>
    </location>
</feature>
<organism evidence="12 13">
    <name type="scientific">Brachionus calyciflorus</name>
    <dbReference type="NCBI Taxonomy" id="104777"/>
    <lineage>
        <taxon>Eukaryota</taxon>
        <taxon>Metazoa</taxon>
        <taxon>Spiralia</taxon>
        <taxon>Gnathifera</taxon>
        <taxon>Rotifera</taxon>
        <taxon>Eurotatoria</taxon>
        <taxon>Monogononta</taxon>
        <taxon>Pseudotrocha</taxon>
        <taxon>Ploima</taxon>
        <taxon>Brachionidae</taxon>
        <taxon>Brachionus</taxon>
    </lineage>
</organism>
<accession>A0A814AN40</accession>
<dbReference type="SUPFAM" id="SSF52374">
    <property type="entry name" value="Nucleotidylyl transferase"/>
    <property type="match status" value="1"/>
</dbReference>
<dbReference type="PANTHER" id="PTHR42765:SF1">
    <property type="entry name" value="ISOLEUCINE--TRNA LIGASE, MITOCHONDRIAL"/>
    <property type="match status" value="1"/>
</dbReference>
<dbReference type="InterPro" id="IPR009008">
    <property type="entry name" value="Val/Leu/Ile-tRNA-synth_edit"/>
</dbReference>
<dbReference type="Proteomes" id="UP000663879">
    <property type="component" value="Unassembled WGS sequence"/>
</dbReference>
<dbReference type="InterPro" id="IPR033708">
    <property type="entry name" value="Anticodon_Ile_BEm"/>
</dbReference>
<feature type="domain" description="Methionyl/Valyl/Leucyl/Isoleucyl-tRNA synthetase anticodon-binding" evidence="11">
    <location>
        <begin position="746"/>
        <end position="882"/>
    </location>
</feature>
<dbReference type="CDD" id="cd07960">
    <property type="entry name" value="Anticodon_Ia_Ile_BEm"/>
    <property type="match status" value="1"/>
</dbReference>
<keyword evidence="13" id="KW-1185">Reference proteome</keyword>
<evidence type="ECO:0000256" key="8">
    <source>
        <dbReference type="ARBA" id="ARBA00032665"/>
    </source>
</evidence>
<comment type="caution">
    <text evidence="12">The sequence shown here is derived from an EMBL/GenBank/DDBJ whole genome shotgun (WGS) entry which is preliminary data.</text>
</comment>
<comment type="similarity">
    <text evidence="1 9">Belongs to the class-I aminoacyl-tRNA synthetase family.</text>
</comment>
<keyword evidence="5 9" id="KW-0067">ATP-binding</keyword>
<dbReference type="OrthoDB" id="10264412at2759"/>
<evidence type="ECO:0000256" key="7">
    <source>
        <dbReference type="ARBA" id="ARBA00023146"/>
    </source>
</evidence>
<dbReference type="InterPro" id="IPR013155">
    <property type="entry name" value="M/V/L/I-tRNA-synth_anticd-bd"/>
</dbReference>
<dbReference type="InterPro" id="IPR014729">
    <property type="entry name" value="Rossmann-like_a/b/a_fold"/>
</dbReference>
<dbReference type="EMBL" id="CAJNOC010002130">
    <property type="protein sequence ID" value="CAF0914431.1"/>
    <property type="molecule type" value="Genomic_DNA"/>
</dbReference>
<dbReference type="Gene3D" id="3.40.50.620">
    <property type="entry name" value="HUPs"/>
    <property type="match status" value="2"/>
</dbReference>
<evidence type="ECO:0000256" key="6">
    <source>
        <dbReference type="ARBA" id="ARBA00022917"/>
    </source>
</evidence>
<dbReference type="Gene3D" id="1.10.730.20">
    <property type="match status" value="1"/>
</dbReference>
<evidence type="ECO:0000256" key="4">
    <source>
        <dbReference type="ARBA" id="ARBA00022741"/>
    </source>
</evidence>
<dbReference type="SUPFAM" id="SSF50677">
    <property type="entry name" value="ValRS/IleRS/LeuRS editing domain"/>
    <property type="match status" value="1"/>
</dbReference>
<evidence type="ECO:0000256" key="9">
    <source>
        <dbReference type="RuleBase" id="RU363035"/>
    </source>
</evidence>
<evidence type="ECO:0000259" key="10">
    <source>
        <dbReference type="Pfam" id="PF00133"/>
    </source>
</evidence>
<gene>
    <name evidence="12" type="ORF">OXX778_LOCUS12072</name>
</gene>
<dbReference type="InterPro" id="IPR050081">
    <property type="entry name" value="Ile-tRNA_ligase"/>
</dbReference>
<sequence>MLTYLSLNRRSILTLNNTVRNINRFKTQKTNDYSKTLNLPNSGKFELSMKKICETEEQIKKIANFDSLYDWQVKNRSDRPRFTLHDGPPYANGDIHIGHMVNKVLKDIYSRFKLLAGYQVNYIPGWDCHGLPIELNAIKSLKKTSSKKSKNQPDISLNKSTPLEIRKFASDYAKSCIQIQMDSFKQMNLMADWSKIYKTIDTNFMCKELDLFYSLYENKLIYRDYMPVYWSVSSQTALAEFELEYNPEHKSNALYVAYELIQYSSDIKKLLKSDQKLFAPIWTTTPWSLPCNKAIAYNPLLKYGLLETTENKAYLIENDLISQVIEKVPFFKDSKRLDVLIDGNLLSGSKYTSPFSESSEILLPLLPSDHVGSKQGTGLVHIAPALGQDDFKIALKNNLPTNCVIDELGRYTDDDQILNKFELNGKLALDQQTANTIKKILKDAILNEHVHVHSYPYDWRTKKPCIIRSSMQWFIDTNRLKEKALEVLKNIKIRPNNVSNSMITTLSSRPYWCISRQRSWGLPIPCLYDSKDKDKKTPILDIKLIEKVKELIKEDGNIDFWWSDRHDKKLLEAIGKDESFTISKSRDIFDIWFDSGSSFNSVLGDTKTADLYCEGVDQFSGWFQASLLLSIGLNNTSPYKSLLVHGFVVDEQNRKMSKSIGNVIEPLQAVKGVPNKLPHAGLDTLRFWIAHEYYKPQIQIGGQILEKFIKRVFEMRSVLRFIVGNLNDWDHLEQNKISYEKLLPIDKFILAKLKNLTDSVYQNYDDMNLSKSINLVENFFLSQISSFYIKSIKDRLYCDGKDSLERRSAQTALYHILIKTLLMIGPVMPHLAEEAFHYSILKKLNPDVNSSLFRSNFEYKCNLEWENKKIEDLFDLVEVMRNKFYEQVQSDNSAIYEIDLECDRNLYDLLEVYNKETGSLNWLNECFGCANINLKLKDSSYDKNVINHDIKSFNVSFALNAKKLDNKHSCARCRKFNCDQNGQLCERCKKVIQIA</sequence>
<dbReference type="SUPFAM" id="SSF47323">
    <property type="entry name" value="Anticodon-binding domain of a subclass of class I aminoacyl-tRNA synthetases"/>
    <property type="match status" value="1"/>
</dbReference>
<dbReference type="InterPro" id="IPR001412">
    <property type="entry name" value="aa-tRNA-synth_I_CS"/>
</dbReference>
<dbReference type="Pfam" id="PF00133">
    <property type="entry name" value="tRNA-synt_1"/>
    <property type="match status" value="1"/>
</dbReference>
<protein>
    <recommendedName>
        <fullName evidence="2">isoleucine--tRNA ligase</fullName>
        <ecNumber evidence="2">6.1.1.5</ecNumber>
    </recommendedName>
    <alternativeName>
        <fullName evidence="8">Isoleucyl-tRNA synthetase</fullName>
    </alternativeName>
</protein>
<dbReference type="PROSITE" id="PS00178">
    <property type="entry name" value="AA_TRNA_LIGASE_I"/>
    <property type="match status" value="1"/>
</dbReference>
<evidence type="ECO:0000256" key="2">
    <source>
        <dbReference type="ARBA" id="ARBA00013165"/>
    </source>
</evidence>
<name>A0A814AN40_9BILA</name>
<keyword evidence="4 9" id="KW-0547">Nucleotide-binding</keyword>
<dbReference type="GO" id="GO:0005524">
    <property type="term" value="F:ATP binding"/>
    <property type="evidence" value="ECO:0007669"/>
    <property type="project" value="UniProtKB-KW"/>
</dbReference>
<evidence type="ECO:0000313" key="12">
    <source>
        <dbReference type="EMBL" id="CAF0914431.1"/>
    </source>
</evidence>
<dbReference type="InterPro" id="IPR002301">
    <property type="entry name" value="Ile-tRNA-ligase"/>
</dbReference>
<dbReference type="GO" id="GO:0004822">
    <property type="term" value="F:isoleucine-tRNA ligase activity"/>
    <property type="evidence" value="ECO:0007669"/>
    <property type="project" value="UniProtKB-EC"/>
</dbReference>
<evidence type="ECO:0000313" key="13">
    <source>
        <dbReference type="Proteomes" id="UP000663879"/>
    </source>
</evidence>
<keyword evidence="3 9" id="KW-0436">Ligase</keyword>
<dbReference type="PRINTS" id="PR00984">
    <property type="entry name" value="TRNASYNTHILE"/>
</dbReference>
<dbReference type="InterPro" id="IPR002300">
    <property type="entry name" value="aa-tRNA-synth_Ia"/>
</dbReference>
<evidence type="ECO:0000256" key="3">
    <source>
        <dbReference type="ARBA" id="ARBA00022598"/>
    </source>
</evidence>
<evidence type="ECO:0000256" key="5">
    <source>
        <dbReference type="ARBA" id="ARBA00022840"/>
    </source>
</evidence>
<dbReference type="NCBIfam" id="TIGR00392">
    <property type="entry name" value="ileS"/>
    <property type="match status" value="1"/>
</dbReference>
<dbReference type="AlphaFoldDB" id="A0A814AN40"/>
<proteinExistence type="inferred from homology"/>
<dbReference type="EC" id="6.1.1.5" evidence="2"/>
<dbReference type="GO" id="GO:0005739">
    <property type="term" value="C:mitochondrion"/>
    <property type="evidence" value="ECO:0007669"/>
    <property type="project" value="TreeGrafter"/>
</dbReference>
<reference evidence="12" key="1">
    <citation type="submission" date="2021-02" db="EMBL/GenBank/DDBJ databases">
        <authorList>
            <person name="Nowell W R."/>
        </authorList>
    </citation>
    <scope>NUCLEOTIDE SEQUENCE</scope>
    <source>
        <strain evidence="12">Ploen Becks lab</strain>
    </source>
</reference>
<evidence type="ECO:0000256" key="1">
    <source>
        <dbReference type="ARBA" id="ARBA00005594"/>
    </source>
</evidence>
<dbReference type="Pfam" id="PF08264">
    <property type="entry name" value="Anticodon_1"/>
    <property type="match status" value="1"/>
</dbReference>
<keyword evidence="7 9" id="KW-0030">Aminoacyl-tRNA synthetase</keyword>
<dbReference type="GO" id="GO:0006428">
    <property type="term" value="P:isoleucyl-tRNA aminoacylation"/>
    <property type="evidence" value="ECO:0007669"/>
    <property type="project" value="InterPro"/>
</dbReference>
<keyword evidence="6 9" id="KW-0648">Protein biosynthesis</keyword>